<feature type="region of interest" description="Disordered" evidence="1">
    <location>
        <begin position="164"/>
        <end position="186"/>
    </location>
</feature>
<keyword evidence="3" id="KW-1185">Reference proteome</keyword>
<dbReference type="AlphaFoldDB" id="A0A6A6L1Z6"/>
<comment type="caution">
    <text evidence="2">The sequence shown here is derived from an EMBL/GenBank/DDBJ whole genome shotgun (WGS) entry which is preliminary data.</text>
</comment>
<evidence type="ECO:0000256" key="1">
    <source>
        <dbReference type="SAM" id="MobiDB-lite"/>
    </source>
</evidence>
<dbReference type="Pfam" id="PF14009">
    <property type="entry name" value="PADRE"/>
    <property type="match status" value="1"/>
</dbReference>
<organism evidence="2 3">
    <name type="scientific">Hevea brasiliensis</name>
    <name type="common">Para rubber tree</name>
    <name type="synonym">Siphonia brasiliensis</name>
    <dbReference type="NCBI Taxonomy" id="3981"/>
    <lineage>
        <taxon>Eukaryota</taxon>
        <taxon>Viridiplantae</taxon>
        <taxon>Streptophyta</taxon>
        <taxon>Embryophyta</taxon>
        <taxon>Tracheophyta</taxon>
        <taxon>Spermatophyta</taxon>
        <taxon>Magnoliopsida</taxon>
        <taxon>eudicotyledons</taxon>
        <taxon>Gunneridae</taxon>
        <taxon>Pentapetalae</taxon>
        <taxon>rosids</taxon>
        <taxon>fabids</taxon>
        <taxon>Malpighiales</taxon>
        <taxon>Euphorbiaceae</taxon>
        <taxon>Crotonoideae</taxon>
        <taxon>Micrandreae</taxon>
        <taxon>Hevea</taxon>
    </lineage>
</organism>
<name>A0A6A6L1Z6_HEVBR</name>
<proteinExistence type="predicted"/>
<gene>
    <name evidence="2" type="ORF">GH714_032660</name>
</gene>
<accession>A0A6A6L1Z6</accession>
<dbReference type="EMBL" id="JAAGAX010000013">
    <property type="protein sequence ID" value="KAF2295360.1"/>
    <property type="molecule type" value="Genomic_DNA"/>
</dbReference>
<evidence type="ECO:0000313" key="2">
    <source>
        <dbReference type="EMBL" id="KAF2295360.1"/>
    </source>
</evidence>
<protein>
    <submittedName>
        <fullName evidence="2">Uncharacterized protein</fullName>
    </submittedName>
</protein>
<sequence>MNELQSSGIKKHNRNSVSEYSMCLSAFMAKNYEVFIVFDVVINSWTGGVDIIGPEFFAEWAGREPDQKMVAEIGRRFCALNADDDLQKANVYVMYPMYRKYSVVTASDLGALFMGANSAVKRVSGGKVRVRPDTTSDTAVDGVAVPRLSLEGIEEVSTPEFRHRMSMSRSRKPLLSTIDEEPVRSR</sequence>
<dbReference type="Proteomes" id="UP000467840">
    <property type="component" value="Chromosome 7"/>
</dbReference>
<dbReference type="InterPro" id="IPR025322">
    <property type="entry name" value="PADRE_dom"/>
</dbReference>
<evidence type="ECO:0000313" key="3">
    <source>
        <dbReference type="Proteomes" id="UP000467840"/>
    </source>
</evidence>
<reference evidence="2 3" key="1">
    <citation type="journal article" date="2020" name="Mol. Plant">
        <title>The Chromosome-Based Rubber Tree Genome Provides New Insights into Spurge Genome Evolution and Rubber Biosynthesis.</title>
        <authorList>
            <person name="Liu J."/>
            <person name="Shi C."/>
            <person name="Shi C.C."/>
            <person name="Li W."/>
            <person name="Zhang Q.J."/>
            <person name="Zhang Y."/>
            <person name="Li K."/>
            <person name="Lu H.F."/>
            <person name="Shi C."/>
            <person name="Zhu S.T."/>
            <person name="Xiao Z.Y."/>
            <person name="Nan H."/>
            <person name="Yue Y."/>
            <person name="Zhu X.G."/>
            <person name="Wu Y."/>
            <person name="Hong X.N."/>
            <person name="Fan G.Y."/>
            <person name="Tong Y."/>
            <person name="Zhang D."/>
            <person name="Mao C.L."/>
            <person name="Liu Y.L."/>
            <person name="Hao S.J."/>
            <person name="Liu W.Q."/>
            <person name="Lv M.Q."/>
            <person name="Zhang H.B."/>
            <person name="Liu Y."/>
            <person name="Hu-Tang G.R."/>
            <person name="Wang J.P."/>
            <person name="Wang J.H."/>
            <person name="Sun Y.H."/>
            <person name="Ni S.B."/>
            <person name="Chen W.B."/>
            <person name="Zhang X.C."/>
            <person name="Jiao Y.N."/>
            <person name="Eichler E.E."/>
            <person name="Li G.H."/>
            <person name="Liu X."/>
            <person name="Gao L.Z."/>
        </authorList>
    </citation>
    <scope>NUCLEOTIDE SEQUENCE [LARGE SCALE GENOMIC DNA]</scope>
    <source>
        <strain evidence="3">cv. GT1</strain>
        <tissue evidence="2">Leaf</tissue>
    </source>
</reference>